<dbReference type="Pfam" id="PF07228">
    <property type="entry name" value="SpoIIE"/>
    <property type="match status" value="1"/>
</dbReference>
<dbReference type="SUPFAM" id="SSF81606">
    <property type="entry name" value="PP2C-like"/>
    <property type="match status" value="1"/>
</dbReference>
<evidence type="ECO:0000256" key="1">
    <source>
        <dbReference type="ARBA" id="ARBA00022801"/>
    </source>
</evidence>
<evidence type="ECO:0000313" key="3">
    <source>
        <dbReference type="EMBL" id="GAA4844326.1"/>
    </source>
</evidence>
<proteinExistence type="predicted"/>
<dbReference type="InterPro" id="IPR052016">
    <property type="entry name" value="Bact_Sigma-Reg"/>
</dbReference>
<feature type="domain" description="PPM-type phosphatase" evidence="2">
    <location>
        <begin position="190"/>
        <end position="406"/>
    </location>
</feature>
<accession>A0ABP9DIB1</accession>
<dbReference type="Gene3D" id="3.60.40.10">
    <property type="entry name" value="PPM-type phosphatase domain"/>
    <property type="match status" value="1"/>
</dbReference>
<evidence type="ECO:0000259" key="2">
    <source>
        <dbReference type="SMART" id="SM00331"/>
    </source>
</evidence>
<dbReference type="PANTHER" id="PTHR43156">
    <property type="entry name" value="STAGE II SPORULATION PROTEIN E-RELATED"/>
    <property type="match status" value="1"/>
</dbReference>
<dbReference type="SMART" id="SM00331">
    <property type="entry name" value="PP2C_SIG"/>
    <property type="match status" value="1"/>
</dbReference>
<dbReference type="InterPro" id="IPR036457">
    <property type="entry name" value="PPM-type-like_dom_sf"/>
</dbReference>
<gene>
    <name evidence="3" type="ORF">GCM10023331_31500</name>
</gene>
<dbReference type="EMBL" id="BAABJX010000051">
    <property type="protein sequence ID" value="GAA4844326.1"/>
    <property type="molecule type" value="Genomic_DNA"/>
</dbReference>
<organism evidence="3 4">
    <name type="scientific">Algivirga pacifica</name>
    <dbReference type="NCBI Taxonomy" id="1162670"/>
    <lineage>
        <taxon>Bacteria</taxon>
        <taxon>Pseudomonadati</taxon>
        <taxon>Bacteroidota</taxon>
        <taxon>Cytophagia</taxon>
        <taxon>Cytophagales</taxon>
        <taxon>Flammeovirgaceae</taxon>
        <taxon>Algivirga</taxon>
    </lineage>
</organism>
<keyword evidence="1" id="KW-0378">Hydrolase</keyword>
<reference evidence="4" key="1">
    <citation type="journal article" date="2019" name="Int. J. Syst. Evol. Microbiol.">
        <title>The Global Catalogue of Microorganisms (GCM) 10K type strain sequencing project: providing services to taxonomists for standard genome sequencing and annotation.</title>
        <authorList>
            <consortium name="The Broad Institute Genomics Platform"/>
            <consortium name="The Broad Institute Genome Sequencing Center for Infectious Disease"/>
            <person name="Wu L."/>
            <person name="Ma J."/>
        </authorList>
    </citation>
    <scope>NUCLEOTIDE SEQUENCE [LARGE SCALE GENOMIC DNA]</scope>
    <source>
        <strain evidence="4">JCM 18326</strain>
    </source>
</reference>
<protein>
    <recommendedName>
        <fullName evidence="2">PPM-type phosphatase domain-containing protein</fullName>
    </recommendedName>
</protein>
<sequence length="414" mass="47481">MMNMALSIESKLKIKELELSALFETIEAINTNASESDLYRIFKFTVASNPLVGKFALFVSDDEGRWKQMVSHQIVVGDKEWYFPLELTNIDTVGSFHYEKDPRFTSLDLLIPIKHKDVPLAYVVLERLDNNEEDKKLSVAFIEALANIIIVAVENKRFARKEARQREYKRQLEIAGNVQALLFPKSLPNEEDLFVEASYFPHHSIGGDYYDFIPIDEDRLLFCIADVSGKGLPAAILMSNFQGGVRTLVKKESNLKDMVKELNRLIMENAQGENFITAFLMIYHRSSHKITYVNAGHNPPILFMDGKPSHLLTGTTILGTFKELPLLEVGELQGVKEFFLFCYTDGITETANDQDEEFGDKRLLEFLQENWQLDQKALHRKLMKQLDAFKEHQEYVDDITLLSSRVLNRSVDDV</sequence>
<dbReference type="InterPro" id="IPR001932">
    <property type="entry name" value="PPM-type_phosphatase-like_dom"/>
</dbReference>
<dbReference type="PANTHER" id="PTHR43156:SF2">
    <property type="entry name" value="STAGE II SPORULATION PROTEIN E"/>
    <property type="match status" value="1"/>
</dbReference>
<dbReference type="Proteomes" id="UP001500298">
    <property type="component" value="Unassembled WGS sequence"/>
</dbReference>
<evidence type="ECO:0000313" key="4">
    <source>
        <dbReference type="Proteomes" id="UP001500298"/>
    </source>
</evidence>
<name>A0ABP9DIB1_9BACT</name>
<comment type="caution">
    <text evidence="3">The sequence shown here is derived from an EMBL/GenBank/DDBJ whole genome shotgun (WGS) entry which is preliminary data.</text>
</comment>
<keyword evidence="4" id="KW-1185">Reference proteome</keyword>